<keyword evidence="6" id="KW-0119">Carbohydrate metabolism</keyword>
<evidence type="ECO:0000313" key="10">
    <source>
        <dbReference type="Proteomes" id="UP000642748"/>
    </source>
</evidence>
<evidence type="ECO:0000256" key="6">
    <source>
        <dbReference type="ARBA" id="ARBA00023277"/>
    </source>
</evidence>
<dbReference type="GO" id="GO:0016301">
    <property type="term" value="F:kinase activity"/>
    <property type="evidence" value="ECO:0007669"/>
    <property type="project" value="UniProtKB-KW"/>
</dbReference>
<dbReference type="Proteomes" id="UP000642748">
    <property type="component" value="Unassembled WGS sequence"/>
</dbReference>
<sequence length="489" mass="51507">MWSRAWERQPPPRADRHARARIRELRARAGLLLAVLDDDPTGSQAVHGVQLVTALERGVYDDALRGESDTCFVLTNTRSLDAPAAVRCDIEVAGDLYRVAEHRGRRLQLVSRSDSTLRGHVLEEVAALHEVRRSRLGAGFDGVLFAPAYLEAGRVTAGDVHWARVGDQLVPVGETEFARDASFGYRSSNLREFLAERSGGEVPADSVHSLSLSDIREGGPDRVRQVLSGVGGGAWVVVNATEYSDLETVALGVLAAQERGQSFLFRTGPSFVRALAGLEPSEPLRTEQIWPDGAPPGHGLIVVGSHVGQSTRQLAALRARGSTVDVELDVAALVSGGPDRAEDLVLELSRRVVRALPKADVLLYTSRTVIGGDSATGGAAGGATGATGSLAVARDVSHALAGIVRRALAARPAWVVGKGGITSHDVATHGLGIRRAEVVGQLLPGVVSVLRPLDAPAETLGVPYVVFAGNVGDDGTLGYVVDVLRGGKA</sequence>
<dbReference type="Pfam" id="PF17042">
    <property type="entry name" value="NBD_C"/>
    <property type="match status" value="1"/>
</dbReference>
<evidence type="ECO:0000259" key="7">
    <source>
        <dbReference type="Pfam" id="PF07005"/>
    </source>
</evidence>
<evidence type="ECO:0000256" key="3">
    <source>
        <dbReference type="ARBA" id="ARBA00022741"/>
    </source>
</evidence>
<gene>
    <name evidence="9" type="ORF">Raf01_59620</name>
</gene>
<evidence type="ECO:0000256" key="1">
    <source>
        <dbReference type="ARBA" id="ARBA00005715"/>
    </source>
</evidence>
<name>A0A8J3QUM5_9ACTN</name>
<feature type="domain" description="Four-carbon acid sugar kinase N-terminal" evidence="7">
    <location>
        <begin position="33"/>
        <end position="275"/>
    </location>
</feature>
<organism evidence="9 10">
    <name type="scientific">Rugosimonospora africana</name>
    <dbReference type="NCBI Taxonomy" id="556532"/>
    <lineage>
        <taxon>Bacteria</taxon>
        <taxon>Bacillati</taxon>
        <taxon>Actinomycetota</taxon>
        <taxon>Actinomycetes</taxon>
        <taxon>Micromonosporales</taxon>
        <taxon>Micromonosporaceae</taxon>
        <taxon>Rugosimonospora</taxon>
    </lineage>
</organism>
<protein>
    <recommendedName>
        <fullName evidence="11">Four-carbon acid sugar kinase family protein</fullName>
    </recommendedName>
</protein>
<reference evidence="9" key="1">
    <citation type="submission" date="2021-01" db="EMBL/GenBank/DDBJ databases">
        <title>Whole genome shotgun sequence of Rugosimonospora africana NBRC 104875.</title>
        <authorList>
            <person name="Komaki H."/>
            <person name="Tamura T."/>
        </authorList>
    </citation>
    <scope>NUCLEOTIDE SEQUENCE</scope>
    <source>
        <strain evidence="9">NBRC 104875</strain>
    </source>
</reference>
<dbReference type="InterPro" id="IPR042213">
    <property type="entry name" value="NBD_C_sf"/>
</dbReference>
<keyword evidence="4" id="KW-0418">Kinase</keyword>
<dbReference type="SUPFAM" id="SSF142764">
    <property type="entry name" value="YgbK-like"/>
    <property type="match status" value="1"/>
</dbReference>
<proteinExistence type="inferred from homology"/>
<evidence type="ECO:0000256" key="4">
    <source>
        <dbReference type="ARBA" id="ARBA00022777"/>
    </source>
</evidence>
<dbReference type="GO" id="GO:0005524">
    <property type="term" value="F:ATP binding"/>
    <property type="evidence" value="ECO:0007669"/>
    <property type="project" value="UniProtKB-KW"/>
</dbReference>
<accession>A0A8J3QUM5</accession>
<comment type="caution">
    <text evidence="9">The sequence shown here is derived from an EMBL/GenBank/DDBJ whole genome shotgun (WGS) entry which is preliminary data.</text>
</comment>
<evidence type="ECO:0000256" key="2">
    <source>
        <dbReference type="ARBA" id="ARBA00022679"/>
    </source>
</evidence>
<dbReference type="InterPro" id="IPR010737">
    <property type="entry name" value="4-carb_acid_sugar_kinase_N"/>
</dbReference>
<evidence type="ECO:0008006" key="11">
    <source>
        <dbReference type="Google" id="ProtNLM"/>
    </source>
</evidence>
<evidence type="ECO:0000313" key="9">
    <source>
        <dbReference type="EMBL" id="GIH17790.1"/>
    </source>
</evidence>
<keyword evidence="10" id="KW-1185">Reference proteome</keyword>
<dbReference type="Pfam" id="PF07005">
    <property type="entry name" value="SBD_N"/>
    <property type="match status" value="1"/>
</dbReference>
<dbReference type="AlphaFoldDB" id="A0A8J3QUM5"/>
<keyword evidence="5" id="KW-0067">ATP-binding</keyword>
<dbReference type="InterPro" id="IPR031475">
    <property type="entry name" value="NBD_C"/>
</dbReference>
<comment type="similarity">
    <text evidence="1">Belongs to the four-carbon acid sugar kinase family.</text>
</comment>
<dbReference type="Gene3D" id="3.40.980.20">
    <property type="entry name" value="Four-carbon acid sugar kinase, nucleotide binding domain"/>
    <property type="match status" value="1"/>
</dbReference>
<evidence type="ECO:0000259" key="8">
    <source>
        <dbReference type="Pfam" id="PF17042"/>
    </source>
</evidence>
<dbReference type="EMBL" id="BONZ01000057">
    <property type="protein sequence ID" value="GIH17790.1"/>
    <property type="molecule type" value="Genomic_DNA"/>
</dbReference>
<keyword evidence="3" id="KW-0547">Nucleotide-binding</keyword>
<dbReference type="Gene3D" id="3.40.50.10840">
    <property type="entry name" value="Putative sugar-binding, N-terminal domain"/>
    <property type="match status" value="1"/>
</dbReference>
<evidence type="ECO:0000256" key="5">
    <source>
        <dbReference type="ARBA" id="ARBA00022840"/>
    </source>
</evidence>
<feature type="domain" description="Four-carbon acid sugar kinase nucleotide binding" evidence="8">
    <location>
        <begin position="300"/>
        <end position="477"/>
    </location>
</feature>
<dbReference type="InterPro" id="IPR037051">
    <property type="entry name" value="4-carb_acid_sugar_kinase_N_sf"/>
</dbReference>
<keyword evidence="2" id="KW-0808">Transferase</keyword>